<sequence>MASEADSKKHDWQDDLSDDIARLLVQIACELAEELHPHLGRLQHVTLKSDLDSDLGLDSLGRAELLVRLDRAFKVHLPEELLSTATTLQDLLDALQLAKPKGKLEQASDSLVSQTRLPKIEEPVTASTLVEVLCFHAATHPERCHLKVWQSDTEEQPLTYGALHQAALTIAQGLLEHGLEPGDRVAVMLVTKPDFFEVFFGILYAGGVPVPLYPPLRQSQVEDHLRRQAGILKRAEATILIVGDELHQVGVLLFGLVSSLRDIKAVIDLKAFGHIEMPVPADPKATALIQFTSGSTGDPKGVVLSHANLLANIRGMGEALEVNSTDVFVSWLPLYHDMGLIGAWLGSLYFGVFAFIMPPLAFLADPSRWLRAISRVRGTLSVAPNFAFELCCKNVRDEDMTGVDLSSLRLMINGAEPVSPLTIDRFSKRFECYGFKPEVMTPVYGLAENSVGLAFPPVGRGPVIDHIDRVALARRGAVIPAAPDDPTPLSIVACGRPLTGHQIRIVDDAGHELPERMQGRLQFKGPSATAGYFRDQAKTAALFSGEWIETGDLAYIGHGDVYITGRVKDIIIKAGRNIYPHEIEELVGQLPGVRKGCVAAIASTDSQSGTEQLVLVVETRLTESPALTELSNKITEVCSASLDVPLDIIKFVPPRAIPKTSSGKIRRAATKALFEAGALAAKPKQLWLQLVALTLSSFGSRIRRINLRLMALSYAGYWWGVLGVMSSLVWGLVMVLPRRRWRHRVVHIASRLFFRLVGIPLELVRDGSLVGDTARPKAGSELTKERVPSERVVLVANHSSYLDALVITAVIPGEITFVAKAELSGHIFAGPALRRLGALFAHRTQAAGGVADTKRQSLVAREGQRIMSFPEGTLTRMPGLLAFHLGPFQVAAQEGLPVIPLTLRGTRTILRGGQWFPRQGHITVHFGDPVMPKGSDFAAAVSLRDTVRAKILERCEEPDLAKEQVLIKPSKKVE</sequence>
<dbReference type="InterPro" id="IPR042099">
    <property type="entry name" value="ANL_N_sf"/>
</dbReference>
<dbReference type="PROSITE" id="PS00455">
    <property type="entry name" value="AMP_BINDING"/>
    <property type="match status" value="1"/>
</dbReference>
<dbReference type="SUPFAM" id="SSF69593">
    <property type="entry name" value="Glycerol-3-phosphate (1)-acyltransferase"/>
    <property type="match status" value="1"/>
</dbReference>
<dbReference type="CDD" id="cd05931">
    <property type="entry name" value="FAAL"/>
    <property type="match status" value="1"/>
</dbReference>
<dbReference type="GO" id="GO:0005886">
    <property type="term" value="C:plasma membrane"/>
    <property type="evidence" value="ECO:0007669"/>
    <property type="project" value="TreeGrafter"/>
</dbReference>
<dbReference type="Gene3D" id="3.40.50.12780">
    <property type="entry name" value="N-terminal domain of ligase-like"/>
    <property type="match status" value="1"/>
</dbReference>
<dbReference type="AlphaFoldDB" id="A0A4P9VK83"/>
<keyword evidence="3" id="KW-0812">Transmembrane</keyword>
<proteinExistence type="inferred from homology"/>
<evidence type="ECO:0000313" key="6">
    <source>
        <dbReference type="Proteomes" id="UP000257039"/>
    </source>
</evidence>
<dbReference type="GO" id="GO:0016874">
    <property type="term" value="F:ligase activity"/>
    <property type="evidence" value="ECO:0007669"/>
    <property type="project" value="UniProtKB-KW"/>
</dbReference>
<accession>A0A4P9VK83</accession>
<feature type="transmembrane region" description="Helical" evidence="3">
    <location>
        <begin position="717"/>
        <end position="736"/>
    </location>
</feature>
<dbReference type="InterPro" id="IPR000873">
    <property type="entry name" value="AMP-dep_synth/lig_dom"/>
</dbReference>
<evidence type="ECO:0000256" key="3">
    <source>
        <dbReference type="SAM" id="Phobius"/>
    </source>
</evidence>
<evidence type="ECO:0000313" key="5">
    <source>
        <dbReference type="EMBL" id="RDH43663.1"/>
    </source>
</evidence>
<dbReference type="InterPro" id="IPR020845">
    <property type="entry name" value="AMP-binding_CS"/>
</dbReference>
<keyword evidence="5" id="KW-0808">Transferase</keyword>
<keyword evidence="6" id="KW-1185">Reference proteome</keyword>
<evidence type="ECO:0000259" key="4">
    <source>
        <dbReference type="PROSITE" id="PS50075"/>
    </source>
</evidence>
<name>A0A4P9VK83_9GAMM</name>
<dbReference type="Pfam" id="PF00550">
    <property type="entry name" value="PP-binding"/>
    <property type="match status" value="1"/>
</dbReference>
<dbReference type="Gene3D" id="3.30.300.30">
    <property type="match status" value="1"/>
</dbReference>
<dbReference type="SUPFAM" id="SSF56801">
    <property type="entry name" value="Acetyl-CoA synthetase-like"/>
    <property type="match status" value="1"/>
</dbReference>
<keyword evidence="3" id="KW-1133">Transmembrane helix</keyword>
<feature type="domain" description="Carrier" evidence="4">
    <location>
        <begin position="14"/>
        <end position="99"/>
    </location>
</feature>
<keyword evidence="2" id="KW-0436">Ligase</keyword>
<feature type="transmembrane region" description="Helical" evidence="3">
    <location>
        <begin position="341"/>
        <end position="364"/>
    </location>
</feature>
<comment type="similarity">
    <text evidence="1">Belongs to the ATP-dependent AMP-binding enzyme family.</text>
</comment>
<dbReference type="SUPFAM" id="SSF47336">
    <property type="entry name" value="ACP-like"/>
    <property type="match status" value="1"/>
</dbReference>
<dbReference type="PANTHER" id="PTHR22754">
    <property type="entry name" value="DISCO-INTERACTING PROTEIN 2 DIP2 -RELATED"/>
    <property type="match status" value="1"/>
</dbReference>
<gene>
    <name evidence="5" type="ORF">B9G39_09550</name>
</gene>
<dbReference type="GO" id="GO:0016746">
    <property type="term" value="F:acyltransferase activity"/>
    <property type="evidence" value="ECO:0007669"/>
    <property type="project" value="UniProtKB-KW"/>
</dbReference>
<protein>
    <submittedName>
        <fullName evidence="5">Acyl-phosphate glycerol 3-phosphate acyltransferase</fullName>
    </submittedName>
</protein>
<comment type="caution">
    <text evidence="5">The sequence shown here is derived from an EMBL/GenBank/DDBJ whole genome shotgun (WGS) entry which is preliminary data.</text>
</comment>
<dbReference type="GO" id="GO:0070566">
    <property type="term" value="F:adenylyltransferase activity"/>
    <property type="evidence" value="ECO:0007669"/>
    <property type="project" value="TreeGrafter"/>
</dbReference>
<dbReference type="Gene3D" id="1.10.1200.10">
    <property type="entry name" value="ACP-like"/>
    <property type="match status" value="1"/>
</dbReference>
<dbReference type="InterPro" id="IPR009081">
    <property type="entry name" value="PP-bd_ACP"/>
</dbReference>
<keyword evidence="3" id="KW-0472">Membrane</keyword>
<dbReference type="PANTHER" id="PTHR22754:SF32">
    <property type="entry name" value="DISCO-INTERACTING PROTEIN 2"/>
    <property type="match status" value="1"/>
</dbReference>
<dbReference type="Pfam" id="PF01553">
    <property type="entry name" value="Acyltransferase"/>
    <property type="match status" value="1"/>
</dbReference>
<dbReference type="InterPro" id="IPR045851">
    <property type="entry name" value="AMP-bd_C_sf"/>
</dbReference>
<reference evidence="5 6" key="1">
    <citation type="submission" date="2017-04" db="EMBL/GenBank/DDBJ databases">
        <title>Draft genome sequence of Zooshikella ganghwensis VG4 isolated from Red Sea sediments.</title>
        <authorList>
            <person name="Rehman Z."/>
            <person name="Alam I."/>
            <person name="Kamau A."/>
            <person name="Bajic V."/>
            <person name="Leiknes T."/>
        </authorList>
    </citation>
    <scope>NUCLEOTIDE SEQUENCE [LARGE SCALE GENOMIC DNA]</scope>
    <source>
        <strain evidence="5 6">VG4</strain>
    </source>
</reference>
<evidence type="ECO:0000256" key="1">
    <source>
        <dbReference type="ARBA" id="ARBA00006432"/>
    </source>
</evidence>
<dbReference type="InterPro" id="IPR002123">
    <property type="entry name" value="Plipid/glycerol_acylTrfase"/>
</dbReference>
<dbReference type="FunFam" id="3.40.50.12780:FF:000013">
    <property type="entry name" value="Long-chain-fatty-acid--AMP ligase FadD32"/>
    <property type="match status" value="1"/>
</dbReference>
<evidence type="ECO:0000256" key="2">
    <source>
        <dbReference type="ARBA" id="ARBA00022598"/>
    </source>
</evidence>
<dbReference type="CDD" id="cd07989">
    <property type="entry name" value="LPLAT_AGPAT-like"/>
    <property type="match status" value="1"/>
</dbReference>
<dbReference type="Proteomes" id="UP000257039">
    <property type="component" value="Unassembled WGS sequence"/>
</dbReference>
<dbReference type="InterPro" id="IPR036736">
    <property type="entry name" value="ACP-like_sf"/>
</dbReference>
<dbReference type="SMART" id="SM00563">
    <property type="entry name" value="PlsC"/>
    <property type="match status" value="1"/>
</dbReference>
<organism evidence="5 6">
    <name type="scientific">Zooshikella ganghwensis</name>
    <dbReference type="NCBI Taxonomy" id="202772"/>
    <lineage>
        <taxon>Bacteria</taxon>
        <taxon>Pseudomonadati</taxon>
        <taxon>Pseudomonadota</taxon>
        <taxon>Gammaproteobacteria</taxon>
        <taxon>Oceanospirillales</taxon>
        <taxon>Zooshikellaceae</taxon>
        <taxon>Zooshikella</taxon>
    </lineage>
</organism>
<dbReference type="Pfam" id="PF00501">
    <property type="entry name" value="AMP-binding"/>
    <property type="match status" value="1"/>
</dbReference>
<dbReference type="PROSITE" id="PS50075">
    <property type="entry name" value="CARRIER"/>
    <property type="match status" value="1"/>
</dbReference>
<dbReference type="GO" id="GO:0071766">
    <property type="term" value="P:Actinobacterium-type cell wall biogenesis"/>
    <property type="evidence" value="ECO:0007669"/>
    <property type="project" value="UniProtKB-ARBA"/>
</dbReference>
<dbReference type="EMBL" id="NDXW01000001">
    <property type="protein sequence ID" value="RDH43663.1"/>
    <property type="molecule type" value="Genomic_DNA"/>
</dbReference>
<keyword evidence="5" id="KW-0012">Acyltransferase</keyword>
<dbReference type="InterPro" id="IPR040097">
    <property type="entry name" value="FAAL/FAAC"/>
</dbReference>
<dbReference type="RefSeq" id="WP_094786938.1">
    <property type="nucleotide sequence ID" value="NZ_NDXW01000001.1"/>
</dbReference>
<dbReference type="GO" id="GO:0006633">
    <property type="term" value="P:fatty acid biosynthetic process"/>
    <property type="evidence" value="ECO:0007669"/>
    <property type="project" value="TreeGrafter"/>
</dbReference>